<dbReference type="EMBL" id="JAVDVQ010000008">
    <property type="protein sequence ID" value="MDR7082902.1"/>
    <property type="molecule type" value="Genomic_DNA"/>
</dbReference>
<dbReference type="SUPFAM" id="SSF82714">
    <property type="entry name" value="Multidrug efflux transporter AcrB TolC docking domain, DN and DC subdomains"/>
    <property type="match status" value="1"/>
</dbReference>
<feature type="transmembrane region" description="Helical" evidence="2">
    <location>
        <begin position="965"/>
        <end position="990"/>
    </location>
</feature>
<evidence type="ECO:0000313" key="4">
    <source>
        <dbReference type="Proteomes" id="UP001252243"/>
    </source>
</evidence>
<feature type="transmembrane region" description="Helical" evidence="2">
    <location>
        <begin position="885"/>
        <end position="907"/>
    </location>
</feature>
<feature type="transmembrane region" description="Helical" evidence="2">
    <location>
        <begin position="428"/>
        <end position="454"/>
    </location>
</feature>
<keyword evidence="2" id="KW-0472">Membrane</keyword>
<evidence type="ECO:0000256" key="1">
    <source>
        <dbReference type="SAM" id="MobiDB-lite"/>
    </source>
</evidence>
<feature type="region of interest" description="Disordered" evidence="1">
    <location>
        <begin position="1030"/>
        <end position="1080"/>
    </location>
</feature>
<sequence length="1080" mass="111349">MFRLAKLSLANRALIALVTVFASVFGVITMSSLKQELIPSIEFPQITVITSMPGASPEVVDKQISSPLETALKGVEGLESTSSTSRNGVSQISMVFTYGSNLDRARNQIDRAISNAKRSLPDDVQPQAIAGSISDFPIVFLAVSSDKPLSELNADLARLTVPRLQKLDGVRGAEVTGGATQHIKILPRPAAMAASGASIQSISEALKNNGALVPAGTIEEQGKTLSLQIGSPVDSLDAIKALPLGGTKNAETIGSVADVSISEDARTSITRTNGKETLALSVTKKPEGDTVGISHAVKDSLPQLEAELGSNARFTPIFDQAPFIEKSIKDLTTEGLLGLGFAVAVILVFLMSVRATLVTAVSIPLSLLITFIGLSATGYSLNLLTLGALTIAIGRVVDDSIVVIENIKRHLSYGEAKITAIQTAIREVAGAITASTLTTVAVFLPIAFVAGLAGELFRPFALTVTLALLSSLLVSLTIVPVLAYWFLRNPAVNTGPTQGASAGEIAAKAHEAEQRTVLQRGYVPILTKTQKHPVLTLIAALLVLGGTAAMTPLLATDLLGNSGENSMTVRQALPAGTSLAEASASAVKVEEVLREIDGVKDVQVTTGNAQSGFSALLSAGASNSSFTVVTEEKANQGKLKDTVRSELARIPDSGKITVGSQQGGFGTSSTVDITLKAATTADLRTASDAMVRAMDGVPGSSEVATNLAASQPVVQVKVDRAKAVAAGLSEERVAGLLAATISPIPAGTVRIDTNDFPVRIGEGTRFTSIDAVRQTPLPTAAGPVPLVSIASVEQVDVPVSITASNGQRTARVSVTPSGANLGAVSTEVQARLKTVQLPPGVTAEIGGATTQQAESFGQLGLALLAAIAIVYVIMVAAFKSLVQPLILLVSVPFAATGAIGLLLITGVPLGLPSLIGMLMLVGIVVTNAIVLIDLINQYRQPRNGEPGMNVADAITHGARQRLRPILMTALATVFALTPMAMGLTGGGGFISQPLAIVVIGGLISSTALTLVLVPVLYRLVEGRRERKALAKAGAGAGSGTDAGADAARSRSRGRRAAPGAVPDDFPDDVPDDARVPTGSR</sequence>
<feature type="transmembrane region" description="Helical" evidence="2">
    <location>
        <begin position="996"/>
        <end position="1017"/>
    </location>
</feature>
<dbReference type="Pfam" id="PF00873">
    <property type="entry name" value="ACR_tran"/>
    <property type="match status" value="1"/>
</dbReference>
<dbReference type="PRINTS" id="PR00702">
    <property type="entry name" value="ACRIFLAVINRP"/>
</dbReference>
<proteinExistence type="predicted"/>
<accession>A0ABU1UCH8</accession>
<organism evidence="3 4">
    <name type="scientific">Arthrobacter ginsengisoli</name>
    <dbReference type="NCBI Taxonomy" id="1356565"/>
    <lineage>
        <taxon>Bacteria</taxon>
        <taxon>Bacillati</taxon>
        <taxon>Actinomycetota</taxon>
        <taxon>Actinomycetes</taxon>
        <taxon>Micrococcales</taxon>
        <taxon>Micrococcaceae</taxon>
        <taxon>Arthrobacter</taxon>
    </lineage>
</organism>
<keyword evidence="2" id="KW-1133">Transmembrane helix</keyword>
<dbReference type="InterPro" id="IPR027463">
    <property type="entry name" value="AcrB_DN_DC_subdom"/>
</dbReference>
<dbReference type="Gene3D" id="3.30.70.1440">
    <property type="entry name" value="Multidrug efflux transporter AcrB pore domain"/>
    <property type="match status" value="1"/>
</dbReference>
<dbReference type="Gene3D" id="3.30.70.1320">
    <property type="entry name" value="Multidrug efflux transporter AcrB pore domain like"/>
    <property type="match status" value="1"/>
</dbReference>
<dbReference type="Gene3D" id="1.20.1640.10">
    <property type="entry name" value="Multidrug efflux transporter AcrB transmembrane domain"/>
    <property type="match status" value="2"/>
</dbReference>
<feature type="transmembrane region" description="Helical" evidence="2">
    <location>
        <begin position="913"/>
        <end position="935"/>
    </location>
</feature>
<feature type="transmembrane region" description="Helical" evidence="2">
    <location>
        <begin position="534"/>
        <end position="555"/>
    </location>
</feature>
<feature type="transmembrane region" description="Helical" evidence="2">
    <location>
        <begin position="357"/>
        <end position="377"/>
    </location>
</feature>
<reference evidence="3 4" key="1">
    <citation type="submission" date="2023-07" db="EMBL/GenBank/DDBJ databases">
        <title>Sorghum-associated microbial communities from plants grown in Nebraska, USA.</title>
        <authorList>
            <person name="Schachtman D."/>
        </authorList>
    </citation>
    <scope>NUCLEOTIDE SEQUENCE [LARGE SCALE GENOMIC DNA]</scope>
    <source>
        <strain evidence="3 4">BE167</strain>
    </source>
</reference>
<dbReference type="SUPFAM" id="SSF82866">
    <property type="entry name" value="Multidrug efflux transporter AcrB transmembrane domain"/>
    <property type="match status" value="2"/>
</dbReference>
<keyword evidence="2" id="KW-0812">Transmembrane</keyword>
<evidence type="ECO:0000256" key="2">
    <source>
        <dbReference type="SAM" id="Phobius"/>
    </source>
</evidence>
<dbReference type="Gene3D" id="3.30.2090.10">
    <property type="entry name" value="Multidrug efflux transporter AcrB TolC docking domain, DN and DC subdomains"/>
    <property type="match status" value="2"/>
</dbReference>
<gene>
    <name evidence="3" type="ORF">J2X01_002192</name>
</gene>
<evidence type="ECO:0000313" key="3">
    <source>
        <dbReference type="EMBL" id="MDR7082902.1"/>
    </source>
</evidence>
<dbReference type="PANTHER" id="PTHR32063:SF0">
    <property type="entry name" value="SWARMING MOTILITY PROTEIN SWRC"/>
    <property type="match status" value="1"/>
</dbReference>
<feature type="transmembrane region" description="Helical" evidence="2">
    <location>
        <begin position="383"/>
        <end position="407"/>
    </location>
</feature>
<dbReference type="RefSeq" id="WP_310056736.1">
    <property type="nucleotide sequence ID" value="NZ_JAVDVQ010000008.1"/>
</dbReference>
<comment type="caution">
    <text evidence="3">The sequence shown here is derived from an EMBL/GenBank/DDBJ whole genome shotgun (WGS) entry which is preliminary data.</text>
</comment>
<dbReference type="SUPFAM" id="SSF82693">
    <property type="entry name" value="Multidrug efflux transporter AcrB pore domain, PN1, PN2, PC1 and PC2 subdomains"/>
    <property type="match status" value="2"/>
</dbReference>
<dbReference type="InterPro" id="IPR001036">
    <property type="entry name" value="Acrflvin-R"/>
</dbReference>
<dbReference type="Gene3D" id="3.30.70.1430">
    <property type="entry name" value="Multidrug efflux transporter AcrB pore domain"/>
    <property type="match status" value="2"/>
</dbReference>
<dbReference type="PANTHER" id="PTHR32063">
    <property type="match status" value="1"/>
</dbReference>
<feature type="transmembrane region" description="Helical" evidence="2">
    <location>
        <begin position="859"/>
        <end position="878"/>
    </location>
</feature>
<feature type="transmembrane region" description="Helical" evidence="2">
    <location>
        <begin position="331"/>
        <end position="350"/>
    </location>
</feature>
<name>A0ABU1UCH8_9MICC</name>
<keyword evidence="4" id="KW-1185">Reference proteome</keyword>
<feature type="transmembrane region" description="Helical" evidence="2">
    <location>
        <begin position="460"/>
        <end position="487"/>
    </location>
</feature>
<dbReference type="Proteomes" id="UP001252243">
    <property type="component" value="Unassembled WGS sequence"/>
</dbReference>
<protein>
    <submittedName>
        <fullName evidence="3">HAE1 family hydrophobic/amphiphilic exporter-1</fullName>
    </submittedName>
</protein>